<dbReference type="PANTHER" id="PTHR23011">
    <property type="entry name" value="CYCLIC NUCLEOTIDE-BINDING DOMAIN CONTAINING PROTEIN"/>
    <property type="match status" value="1"/>
</dbReference>
<feature type="domain" description="Cyclic nucleotide-binding" evidence="1">
    <location>
        <begin position="170"/>
        <end position="219"/>
    </location>
</feature>
<dbReference type="AlphaFoldDB" id="A0A1R2CFT4"/>
<dbReference type="Proteomes" id="UP000187209">
    <property type="component" value="Unassembled WGS sequence"/>
</dbReference>
<dbReference type="Pfam" id="PF00027">
    <property type="entry name" value="cNMP_binding"/>
    <property type="match status" value="1"/>
</dbReference>
<gene>
    <name evidence="2" type="ORF">SteCoe_10453</name>
</gene>
<dbReference type="PRINTS" id="PR00103">
    <property type="entry name" value="CAMPKINASE"/>
</dbReference>
<dbReference type="OrthoDB" id="289424at2759"/>
<evidence type="ECO:0000259" key="1">
    <source>
        <dbReference type="PROSITE" id="PS50042"/>
    </source>
</evidence>
<dbReference type="InterPro" id="IPR000595">
    <property type="entry name" value="cNMP-bd_dom"/>
</dbReference>
<dbReference type="SMART" id="SM00100">
    <property type="entry name" value="cNMP"/>
    <property type="match status" value="2"/>
</dbReference>
<dbReference type="InterPro" id="IPR014710">
    <property type="entry name" value="RmlC-like_jellyroll"/>
</dbReference>
<dbReference type="SUPFAM" id="SSF51206">
    <property type="entry name" value="cAMP-binding domain-like"/>
    <property type="match status" value="2"/>
</dbReference>
<feature type="domain" description="Cyclic nucleotide-binding" evidence="1">
    <location>
        <begin position="56"/>
        <end position="167"/>
    </location>
</feature>
<comment type="caution">
    <text evidence="2">The sequence shown here is derived from an EMBL/GenBank/DDBJ whole genome shotgun (WGS) entry which is preliminary data.</text>
</comment>
<keyword evidence="3" id="KW-1185">Reference proteome</keyword>
<dbReference type="PROSITE" id="PS00889">
    <property type="entry name" value="CNMP_BINDING_2"/>
    <property type="match status" value="1"/>
</dbReference>
<dbReference type="CDD" id="cd00038">
    <property type="entry name" value="CAP_ED"/>
    <property type="match status" value="2"/>
</dbReference>
<evidence type="ECO:0000313" key="3">
    <source>
        <dbReference type="Proteomes" id="UP000187209"/>
    </source>
</evidence>
<proteinExistence type="predicted"/>
<dbReference type="EMBL" id="MPUH01000168">
    <property type="protein sequence ID" value="OMJ87800.1"/>
    <property type="molecule type" value="Genomic_DNA"/>
</dbReference>
<evidence type="ECO:0000313" key="2">
    <source>
        <dbReference type="EMBL" id="OMJ87800.1"/>
    </source>
</evidence>
<name>A0A1R2CFT4_9CILI</name>
<dbReference type="Gene3D" id="2.60.120.10">
    <property type="entry name" value="Jelly Rolls"/>
    <property type="match status" value="2"/>
</dbReference>
<dbReference type="PROSITE" id="PS00888">
    <property type="entry name" value="CNMP_BINDING_1"/>
    <property type="match status" value="1"/>
</dbReference>
<dbReference type="InterPro" id="IPR018488">
    <property type="entry name" value="cNMP-bd_CS"/>
</dbReference>
<organism evidence="2 3">
    <name type="scientific">Stentor coeruleus</name>
    <dbReference type="NCBI Taxonomy" id="5963"/>
    <lineage>
        <taxon>Eukaryota</taxon>
        <taxon>Sar</taxon>
        <taxon>Alveolata</taxon>
        <taxon>Ciliophora</taxon>
        <taxon>Postciliodesmatophora</taxon>
        <taxon>Heterotrichea</taxon>
        <taxon>Heterotrichida</taxon>
        <taxon>Stentoridae</taxon>
        <taxon>Stentor</taxon>
    </lineage>
</organism>
<dbReference type="InterPro" id="IPR018490">
    <property type="entry name" value="cNMP-bd_dom_sf"/>
</dbReference>
<reference evidence="2 3" key="1">
    <citation type="submission" date="2016-11" db="EMBL/GenBank/DDBJ databases">
        <title>The macronuclear genome of Stentor coeruleus: a giant cell with tiny introns.</title>
        <authorList>
            <person name="Slabodnick M."/>
            <person name="Ruby J.G."/>
            <person name="Reiff S.B."/>
            <person name="Swart E.C."/>
            <person name="Gosai S."/>
            <person name="Prabakaran S."/>
            <person name="Witkowska E."/>
            <person name="Larue G.E."/>
            <person name="Fisher S."/>
            <person name="Freeman R.M."/>
            <person name="Gunawardena J."/>
            <person name="Chu W."/>
            <person name="Stover N.A."/>
            <person name="Gregory B.D."/>
            <person name="Nowacki M."/>
            <person name="Derisi J."/>
            <person name="Roy S.W."/>
            <person name="Marshall W.F."/>
            <person name="Sood P."/>
        </authorList>
    </citation>
    <scope>NUCLEOTIDE SEQUENCE [LARGE SCALE GENOMIC DNA]</scope>
    <source>
        <strain evidence="2">WM001</strain>
    </source>
</reference>
<sequence length="430" mass="49635">MTIDSKHIAIKFLSIHPDSRSQEDINAIYDLTKHVEFFKKTLQDDGKIHRACCKLMTIEEFSSGDTIVSYGDIGDKFYIILSGELSVIVPVFTENHDQIDKEMKEVKILSDGDYFGELALIRGGLRAATVKARVSSLLAVLKKNDFKKILSAVTEKTINEKVEVLKKIPLFSPISHLELQKLSYYFTEVKFSKGQIVYKEKTHSETLYFIKSGEFKLTKADFDQNDTNIHKMPCIRRNRIKNQSNKIKKPLDLQIVIKGENEYLGCDEMAEREIFYKTTCTCISTFGVLYSISFTHFRQRIKNPDCWKIINDKLRIEKYNYNERLRHLKSVENLKEEFMLSKTRQGRFCNNHQSGELRKFSPMKDLIDINNLLTPNAKITGGCKNLVYRFRLGSLENPMQFSRKHSQSMAGTGDIIARSSICSPVYKRVI</sequence>
<accession>A0A1R2CFT4</accession>
<dbReference type="PANTHER" id="PTHR23011:SF28">
    <property type="entry name" value="CYCLIC NUCLEOTIDE-BINDING DOMAIN CONTAINING PROTEIN"/>
    <property type="match status" value="1"/>
</dbReference>
<dbReference type="PROSITE" id="PS50042">
    <property type="entry name" value="CNMP_BINDING_3"/>
    <property type="match status" value="2"/>
</dbReference>
<protein>
    <recommendedName>
        <fullName evidence="1">Cyclic nucleotide-binding domain-containing protein</fullName>
    </recommendedName>
</protein>